<evidence type="ECO:0000256" key="12">
    <source>
        <dbReference type="SAM" id="Phobius"/>
    </source>
</evidence>
<comment type="similarity">
    <text evidence="3 11">Belongs to the cytochrome P450 family.</text>
</comment>
<keyword evidence="12" id="KW-0472">Membrane</keyword>
<evidence type="ECO:0000313" key="13">
    <source>
        <dbReference type="EMBL" id="KAH3694775.1"/>
    </source>
</evidence>
<dbReference type="CDD" id="cd11055">
    <property type="entry name" value="CYP3A-like"/>
    <property type="match status" value="1"/>
</dbReference>
<comment type="caution">
    <text evidence="13">The sequence shown here is derived from an EMBL/GenBank/DDBJ whole genome shotgun (WGS) entry which is preliminary data.</text>
</comment>
<dbReference type="GO" id="GO:0005506">
    <property type="term" value="F:iron ion binding"/>
    <property type="evidence" value="ECO:0007669"/>
    <property type="project" value="InterPro"/>
</dbReference>
<gene>
    <name evidence="13" type="ORF">DPMN_082216</name>
</gene>
<keyword evidence="7 11" id="KW-0560">Oxidoreductase</keyword>
<dbReference type="InterPro" id="IPR001128">
    <property type="entry name" value="Cyt_P450"/>
</dbReference>
<organism evidence="13 14">
    <name type="scientific">Dreissena polymorpha</name>
    <name type="common">Zebra mussel</name>
    <name type="synonym">Mytilus polymorpha</name>
    <dbReference type="NCBI Taxonomy" id="45954"/>
    <lineage>
        <taxon>Eukaryota</taxon>
        <taxon>Metazoa</taxon>
        <taxon>Spiralia</taxon>
        <taxon>Lophotrochozoa</taxon>
        <taxon>Mollusca</taxon>
        <taxon>Bivalvia</taxon>
        <taxon>Autobranchia</taxon>
        <taxon>Heteroconchia</taxon>
        <taxon>Euheterodonta</taxon>
        <taxon>Imparidentia</taxon>
        <taxon>Neoheterodontei</taxon>
        <taxon>Myida</taxon>
        <taxon>Dreissenoidea</taxon>
        <taxon>Dreissenidae</taxon>
        <taxon>Dreissena</taxon>
    </lineage>
</organism>
<comment type="function">
    <text evidence="9">Cytochromes P450 are a group of heme-thiolate monooxygenases. They oxidize a variety of structurally unrelated compounds, including steroids, fatty acids, and xenobiotics.</text>
</comment>
<keyword evidence="4 10" id="KW-0349">Heme</keyword>
<evidence type="ECO:0000256" key="11">
    <source>
        <dbReference type="RuleBase" id="RU000461"/>
    </source>
</evidence>
<dbReference type="GO" id="GO:0020037">
    <property type="term" value="F:heme binding"/>
    <property type="evidence" value="ECO:0007669"/>
    <property type="project" value="InterPro"/>
</dbReference>
<evidence type="ECO:0000256" key="2">
    <source>
        <dbReference type="ARBA" id="ARBA00004406"/>
    </source>
</evidence>
<evidence type="ECO:0000256" key="5">
    <source>
        <dbReference type="ARBA" id="ARBA00022723"/>
    </source>
</evidence>
<evidence type="ECO:0000256" key="8">
    <source>
        <dbReference type="ARBA" id="ARBA00023004"/>
    </source>
</evidence>
<proteinExistence type="inferred from homology"/>
<evidence type="ECO:0000256" key="3">
    <source>
        <dbReference type="ARBA" id="ARBA00010617"/>
    </source>
</evidence>
<feature type="transmembrane region" description="Helical" evidence="12">
    <location>
        <begin position="6"/>
        <end position="26"/>
    </location>
</feature>
<keyword evidence="12" id="KW-1133">Transmembrane helix</keyword>
<evidence type="ECO:0008006" key="15">
    <source>
        <dbReference type="Google" id="ProtNLM"/>
    </source>
</evidence>
<sequence length="513" mass="58492">MLLLGLLEMPMWLILLIVLVVLFYLYTSKKHRVFDRSGIPAIKPAAFIGGFKYMTKNGVMQSEYDVTLQYGKVVGFFLGNLPTVFLTDPDLIREIFVKRYPEFPSRSQGAGISKFWERTILLSTNLEYWKFLRTTMSPSFTSGKLRKMEDIITGAVDRAIEQISGQVNDQDDCVLDMVPVFRNLTLEVICQTALGVEIDSADAATMELKTQVSKLLNFSLEKNPMLILVFLIPDLKKVYNFFDFDYNDTNAISYIDKCLRKVIQERKEDIGSTKQDLLQLMINTTKEGLEVTHHEDGNQELKPSRGMTDEEIIANAMMFLFAGNDTTSTALIFTSYFLATNQNHQEKIRKEIKDKIGAANPTYDNIQLLTSLDMFVSESIRLYPPVTRINRQNTKTTTIGKYTFPANISINVPIFTLHRLPEFWPDPEKFDPERFSAQRKADIQPNTYLPFGVGPKTCLGMRFAQMELKMTLVKILQRFTIGPSPGLQIPPKLEKHVFCRPVGGMKLALRKCS</sequence>
<feature type="binding site" description="axial binding residue" evidence="10">
    <location>
        <position position="458"/>
    </location>
    <ligand>
        <name>heme</name>
        <dbReference type="ChEBI" id="CHEBI:30413"/>
    </ligand>
    <ligandPart>
        <name>Fe</name>
        <dbReference type="ChEBI" id="CHEBI:18248"/>
    </ligandPart>
</feature>
<keyword evidence="11" id="KW-0503">Monooxygenase</keyword>
<dbReference type="EMBL" id="JAIWYP010000016">
    <property type="protein sequence ID" value="KAH3694775.1"/>
    <property type="molecule type" value="Genomic_DNA"/>
</dbReference>
<reference evidence="13" key="2">
    <citation type="submission" date="2020-11" db="EMBL/GenBank/DDBJ databases">
        <authorList>
            <person name="McCartney M.A."/>
            <person name="Auch B."/>
            <person name="Kono T."/>
            <person name="Mallez S."/>
            <person name="Becker A."/>
            <person name="Gohl D.M."/>
            <person name="Silverstein K.A.T."/>
            <person name="Koren S."/>
            <person name="Bechman K.B."/>
            <person name="Herman A."/>
            <person name="Abrahante J.E."/>
            <person name="Garbe J."/>
        </authorList>
    </citation>
    <scope>NUCLEOTIDE SEQUENCE</scope>
    <source>
        <strain evidence="13">Duluth1</strain>
        <tissue evidence="13">Whole animal</tissue>
    </source>
</reference>
<accession>A0A9D3Y780</accession>
<dbReference type="Pfam" id="PF00067">
    <property type="entry name" value="p450"/>
    <property type="match status" value="1"/>
</dbReference>
<evidence type="ECO:0000256" key="1">
    <source>
        <dbReference type="ARBA" id="ARBA00004174"/>
    </source>
</evidence>
<evidence type="ECO:0000256" key="9">
    <source>
        <dbReference type="ARBA" id="ARBA00043906"/>
    </source>
</evidence>
<dbReference type="GO" id="GO:0005789">
    <property type="term" value="C:endoplasmic reticulum membrane"/>
    <property type="evidence" value="ECO:0007669"/>
    <property type="project" value="UniProtKB-SubCell"/>
</dbReference>
<dbReference type="Proteomes" id="UP000828390">
    <property type="component" value="Unassembled WGS sequence"/>
</dbReference>
<dbReference type="InterPro" id="IPR017972">
    <property type="entry name" value="Cyt_P450_CS"/>
</dbReference>
<keyword evidence="12" id="KW-0812">Transmembrane</keyword>
<dbReference type="InterPro" id="IPR050705">
    <property type="entry name" value="Cytochrome_P450_3A"/>
</dbReference>
<name>A0A9D3Y780_DREPO</name>
<dbReference type="PROSITE" id="PS00086">
    <property type="entry name" value="CYTOCHROME_P450"/>
    <property type="match status" value="1"/>
</dbReference>
<dbReference type="InterPro" id="IPR002401">
    <property type="entry name" value="Cyt_P450_E_grp-I"/>
</dbReference>
<keyword evidence="6" id="KW-0492">Microsome</keyword>
<keyword evidence="6" id="KW-0256">Endoplasmic reticulum</keyword>
<evidence type="ECO:0000256" key="7">
    <source>
        <dbReference type="ARBA" id="ARBA00023002"/>
    </source>
</evidence>
<reference evidence="13" key="1">
    <citation type="journal article" date="2019" name="bioRxiv">
        <title>The Genome of the Zebra Mussel, Dreissena polymorpha: A Resource for Invasive Species Research.</title>
        <authorList>
            <person name="McCartney M.A."/>
            <person name="Auch B."/>
            <person name="Kono T."/>
            <person name="Mallez S."/>
            <person name="Zhang Y."/>
            <person name="Obille A."/>
            <person name="Becker A."/>
            <person name="Abrahante J.E."/>
            <person name="Garbe J."/>
            <person name="Badalamenti J.P."/>
            <person name="Herman A."/>
            <person name="Mangelson H."/>
            <person name="Liachko I."/>
            <person name="Sullivan S."/>
            <person name="Sone E.D."/>
            <person name="Koren S."/>
            <person name="Silverstein K.A.T."/>
            <person name="Beckman K.B."/>
            <person name="Gohl D.M."/>
        </authorList>
    </citation>
    <scope>NUCLEOTIDE SEQUENCE</scope>
    <source>
        <strain evidence="13">Duluth1</strain>
        <tissue evidence="13">Whole animal</tissue>
    </source>
</reference>
<evidence type="ECO:0000313" key="14">
    <source>
        <dbReference type="Proteomes" id="UP000828390"/>
    </source>
</evidence>
<keyword evidence="5 10" id="KW-0479">Metal-binding</keyword>
<dbReference type="PRINTS" id="PR00385">
    <property type="entry name" value="P450"/>
</dbReference>
<evidence type="ECO:0000256" key="4">
    <source>
        <dbReference type="ARBA" id="ARBA00022617"/>
    </source>
</evidence>
<comment type="cofactor">
    <cofactor evidence="10">
        <name>heme</name>
        <dbReference type="ChEBI" id="CHEBI:30413"/>
    </cofactor>
</comment>
<dbReference type="Gene3D" id="1.10.630.10">
    <property type="entry name" value="Cytochrome P450"/>
    <property type="match status" value="1"/>
</dbReference>
<dbReference type="SUPFAM" id="SSF48264">
    <property type="entry name" value="Cytochrome P450"/>
    <property type="match status" value="1"/>
</dbReference>
<dbReference type="PRINTS" id="PR00463">
    <property type="entry name" value="EP450I"/>
</dbReference>
<dbReference type="GO" id="GO:0008395">
    <property type="term" value="F:steroid hydroxylase activity"/>
    <property type="evidence" value="ECO:0007669"/>
    <property type="project" value="TreeGrafter"/>
</dbReference>
<dbReference type="FunFam" id="1.10.630.10:FF:000042">
    <property type="entry name" value="Cytochrome P450"/>
    <property type="match status" value="1"/>
</dbReference>
<evidence type="ECO:0000256" key="10">
    <source>
        <dbReference type="PIRSR" id="PIRSR602401-1"/>
    </source>
</evidence>
<dbReference type="PANTHER" id="PTHR24302:SF15">
    <property type="entry name" value="FATTY-ACID PEROXYGENASE"/>
    <property type="match status" value="1"/>
</dbReference>
<evidence type="ECO:0000256" key="6">
    <source>
        <dbReference type="ARBA" id="ARBA00022848"/>
    </source>
</evidence>
<dbReference type="InterPro" id="IPR036396">
    <property type="entry name" value="Cyt_P450_sf"/>
</dbReference>
<protein>
    <recommendedName>
        <fullName evidence="15">Cytochrome P450</fullName>
    </recommendedName>
</protein>
<comment type="subcellular location">
    <subcellularLocation>
        <location evidence="2">Endoplasmic reticulum membrane</location>
        <topology evidence="2">Peripheral membrane protein</topology>
    </subcellularLocation>
    <subcellularLocation>
        <location evidence="1">Microsome membrane</location>
        <topology evidence="1">Peripheral membrane protein</topology>
    </subcellularLocation>
</comment>
<keyword evidence="8 10" id="KW-0408">Iron</keyword>
<dbReference type="AlphaFoldDB" id="A0A9D3Y780"/>
<keyword evidence="14" id="KW-1185">Reference proteome</keyword>
<dbReference type="GO" id="GO:0016705">
    <property type="term" value="F:oxidoreductase activity, acting on paired donors, with incorporation or reduction of molecular oxygen"/>
    <property type="evidence" value="ECO:0007669"/>
    <property type="project" value="InterPro"/>
</dbReference>
<dbReference type="PANTHER" id="PTHR24302">
    <property type="entry name" value="CYTOCHROME P450 FAMILY 3"/>
    <property type="match status" value="1"/>
</dbReference>